<keyword evidence="6" id="KW-0406">Ion transport</keyword>
<keyword evidence="3" id="KW-0813">Transport</keyword>
<feature type="transmembrane region" description="Helical" evidence="8">
    <location>
        <begin position="440"/>
        <end position="458"/>
    </location>
</feature>
<dbReference type="PANTHER" id="PTHR23501">
    <property type="entry name" value="MAJOR FACILITATOR SUPERFAMILY"/>
    <property type="match status" value="1"/>
</dbReference>
<organism evidence="9 10">
    <name type="scientific">Aspergillus parasiticus (strain ATCC 56775 / NRRL 5862 / SRRC 143 / SU-1)</name>
    <dbReference type="NCBI Taxonomy" id="1403190"/>
    <lineage>
        <taxon>Eukaryota</taxon>
        <taxon>Fungi</taxon>
        <taxon>Dikarya</taxon>
        <taxon>Ascomycota</taxon>
        <taxon>Pezizomycotina</taxon>
        <taxon>Eurotiomycetes</taxon>
        <taxon>Eurotiomycetidae</taxon>
        <taxon>Eurotiales</taxon>
        <taxon>Aspergillaceae</taxon>
        <taxon>Aspergillus</taxon>
        <taxon>Aspergillus subgen. Circumdati</taxon>
    </lineage>
</organism>
<proteinExistence type="inferred from homology"/>
<evidence type="ECO:0000256" key="3">
    <source>
        <dbReference type="ARBA" id="ARBA00022448"/>
    </source>
</evidence>
<name>A0A0F0I291_ASPPU</name>
<dbReference type="InterPro" id="IPR011701">
    <property type="entry name" value="MFS"/>
</dbReference>
<feature type="transmembrane region" description="Helical" evidence="8">
    <location>
        <begin position="108"/>
        <end position="126"/>
    </location>
</feature>
<evidence type="ECO:0000256" key="7">
    <source>
        <dbReference type="ARBA" id="ARBA00023136"/>
    </source>
</evidence>
<dbReference type="GO" id="GO:0015343">
    <property type="term" value="F:siderophore-iron transmembrane transporter activity"/>
    <property type="evidence" value="ECO:0007669"/>
    <property type="project" value="TreeGrafter"/>
</dbReference>
<evidence type="ECO:0000313" key="10">
    <source>
        <dbReference type="Proteomes" id="UP000033540"/>
    </source>
</evidence>
<feature type="transmembrane region" description="Helical" evidence="8">
    <location>
        <begin position="79"/>
        <end position="96"/>
    </location>
</feature>
<dbReference type="Pfam" id="PF07690">
    <property type="entry name" value="MFS_1"/>
    <property type="match status" value="1"/>
</dbReference>
<feature type="transmembrane region" description="Helical" evidence="8">
    <location>
        <begin position="326"/>
        <end position="348"/>
    </location>
</feature>
<dbReference type="SUPFAM" id="SSF103473">
    <property type="entry name" value="MFS general substrate transporter"/>
    <property type="match status" value="1"/>
</dbReference>
<evidence type="ECO:0000313" key="9">
    <source>
        <dbReference type="EMBL" id="KJK61879.1"/>
    </source>
</evidence>
<comment type="caution">
    <text evidence="9">The sequence shown here is derived from an EMBL/GenBank/DDBJ whole genome shotgun (WGS) entry which is preliminary data.</text>
</comment>
<dbReference type="Gene3D" id="1.20.1250.20">
    <property type="entry name" value="MFS general substrate transporter like domains"/>
    <property type="match status" value="2"/>
</dbReference>
<evidence type="ECO:0000256" key="1">
    <source>
        <dbReference type="ARBA" id="ARBA00004127"/>
    </source>
</evidence>
<dbReference type="GO" id="GO:0005768">
    <property type="term" value="C:endosome"/>
    <property type="evidence" value="ECO:0007669"/>
    <property type="project" value="TreeGrafter"/>
</dbReference>
<sequence>MSTEKNPHIHDAVQPRELQQEAEFKNPGVKRIAAISSQLGIVARVFLFFGIFLVAYVYGLDGQLRVTYQPLATSSYAQHSLLTTISVLRNVIAAAAQPTAAKIADVFGRVELILLSVFFYTIGTIVEACADNVETFCAGAVLYQVGYTTIILLVEVLVADMTSLRSRLLFSYIPATPFIINTWVSGDIASAVLGVTSWRWGIAMFAIIFPVCTIPLFATLLVGHRKAKTVSVETYQHPIRLLGAGKFAKELFWYLDVVGILLLIAFLALILVPFTIARHTAEQWKTAKILAPLIIGLFCLPLFVIWERSYARYPMVPFKLLKDRAVWGALGIATMLNLAWSLQGTYLYTVLQVAFDQSVLSATRISSLYRYAIATKPFILDPSDITSFASVITGCILGAIIVKVKQLKPFIVAGTILFAVAFGILIQFRGGTDSSSYSGIIGGEILLGIAGGMFPYPAQASIQAATKHEHLAVITGLYLAVYNIGSAIGGTISGAVWRQRMGTELIKHLGGANETLTDLAFGKPFDFIVSYPVGTPEREAVILAYKEVQRILCITGICLTVPLIIFSLCIRNPRLTKDQSLPDAEREE</sequence>
<dbReference type="AlphaFoldDB" id="A0A0F0I291"/>
<evidence type="ECO:0000256" key="4">
    <source>
        <dbReference type="ARBA" id="ARBA00022692"/>
    </source>
</evidence>
<dbReference type="InterPro" id="IPR036259">
    <property type="entry name" value="MFS_trans_sf"/>
</dbReference>
<evidence type="ECO:0000256" key="6">
    <source>
        <dbReference type="ARBA" id="ARBA00023065"/>
    </source>
</evidence>
<feature type="transmembrane region" description="Helical" evidence="8">
    <location>
        <begin position="41"/>
        <end position="59"/>
    </location>
</feature>
<keyword evidence="5 8" id="KW-1133">Transmembrane helix</keyword>
<feature type="transmembrane region" description="Helical" evidence="8">
    <location>
        <begin position="470"/>
        <end position="497"/>
    </location>
</feature>
<dbReference type="EMBL" id="JZEE01000657">
    <property type="protein sequence ID" value="KJK61879.1"/>
    <property type="molecule type" value="Genomic_DNA"/>
</dbReference>
<feature type="transmembrane region" description="Helical" evidence="8">
    <location>
        <begin position="138"/>
        <end position="158"/>
    </location>
</feature>
<protein>
    <submittedName>
        <fullName evidence="9">Major Facilitator Superfamily protein</fullName>
    </submittedName>
</protein>
<evidence type="ECO:0000256" key="2">
    <source>
        <dbReference type="ARBA" id="ARBA00008335"/>
    </source>
</evidence>
<dbReference type="OrthoDB" id="4088837at2759"/>
<dbReference type="STRING" id="1403190.A0A0F0I291"/>
<feature type="transmembrane region" description="Helical" evidence="8">
    <location>
        <begin position="409"/>
        <end position="428"/>
    </location>
</feature>
<feature type="transmembrane region" description="Helical" evidence="8">
    <location>
        <begin position="548"/>
        <end position="570"/>
    </location>
</feature>
<evidence type="ECO:0000256" key="8">
    <source>
        <dbReference type="SAM" id="Phobius"/>
    </source>
</evidence>
<keyword evidence="7 8" id="KW-0472">Membrane</keyword>
<comment type="subcellular location">
    <subcellularLocation>
        <location evidence="1">Endomembrane system</location>
        <topology evidence="1">Multi-pass membrane protein</topology>
    </subcellularLocation>
</comment>
<feature type="transmembrane region" description="Helical" evidence="8">
    <location>
        <begin position="170"/>
        <end position="194"/>
    </location>
</feature>
<gene>
    <name evidence="9" type="ORF">P875_00086610</name>
</gene>
<dbReference type="Proteomes" id="UP000033540">
    <property type="component" value="Unassembled WGS sequence"/>
</dbReference>
<dbReference type="PANTHER" id="PTHR23501:SF92">
    <property type="entry name" value="GLUTATHIONE EXCHANGER 1-RELATED"/>
    <property type="match status" value="1"/>
</dbReference>
<dbReference type="GO" id="GO:0005774">
    <property type="term" value="C:vacuolar membrane"/>
    <property type="evidence" value="ECO:0007669"/>
    <property type="project" value="TreeGrafter"/>
</dbReference>
<feature type="transmembrane region" description="Helical" evidence="8">
    <location>
        <begin position="289"/>
        <end position="306"/>
    </location>
</feature>
<reference evidence="9 10" key="1">
    <citation type="submission" date="2015-02" db="EMBL/GenBank/DDBJ databases">
        <title>Draft genome sequence of Aspergillus parasiticus SU-1.</title>
        <authorList>
            <person name="Yu J."/>
            <person name="Fedorova N."/>
            <person name="Yin Y."/>
            <person name="Losada L."/>
            <person name="Zafar N."/>
            <person name="Taujale R."/>
            <person name="Ehrlich K.C."/>
            <person name="Bhatnagar D."/>
            <person name="Cleveland T.E."/>
            <person name="Bennett J.W."/>
            <person name="Nierman W.C."/>
        </authorList>
    </citation>
    <scope>NUCLEOTIDE SEQUENCE [LARGE SCALE GENOMIC DNA]</scope>
    <source>
        <strain evidence="10">ATCC 56775 / NRRL 5862 / SRRC 143 / SU-1</strain>
    </source>
</reference>
<feature type="transmembrane region" description="Helical" evidence="8">
    <location>
        <begin position="251"/>
        <end position="277"/>
    </location>
</feature>
<feature type="transmembrane region" description="Helical" evidence="8">
    <location>
        <begin position="385"/>
        <end position="402"/>
    </location>
</feature>
<accession>A0A0F0I291</accession>
<keyword evidence="4 8" id="KW-0812">Transmembrane</keyword>
<comment type="similarity">
    <text evidence="2">Belongs to the major facilitator superfamily.</text>
</comment>
<feature type="transmembrane region" description="Helical" evidence="8">
    <location>
        <begin position="200"/>
        <end position="222"/>
    </location>
</feature>
<dbReference type="FunFam" id="1.20.1250.20:FF:000197">
    <property type="entry name" value="Siderophore iron transporter 1"/>
    <property type="match status" value="1"/>
</dbReference>
<evidence type="ECO:0000256" key="5">
    <source>
        <dbReference type="ARBA" id="ARBA00022989"/>
    </source>
</evidence>
<dbReference type="GO" id="GO:0005886">
    <property type="term" value="C:plasma membrane"/>
    <property type="evidence" value="ECO:0007669"/>
    <property type="project" value="TreeGrafter"/>
</dbReference>